<dbReference type="RefSeq" id="WP_407048489.1">
    <property type="nucleotide sequence ID" value="NZ_CP158568.1"/>
</dbReference>
<organism evidence="4">
    <name type="scientific">Methyloraptor flagellatus</name>
    <dbReference type="NCBI Taxonomy" id="3162530"/>
    <lineage>
        <taxon>Bacteria</taxon>
        <taxon>Pseudomonadati</taxon>
        <taxon>Pseudomonadota</taxon>
        <taxon>Alphaproteobacteria</taxon>
        <taxon>Hyphomicrobiales</taxon>
        <taxon>Ancalomicrobiaceae</taxon>
        <taxon>Methyloraptor</taxon>
    </lineage>
</organism>
<evidence type="ECO:0000259" key="3">
    <source>
        <dbReference type="SMART" id="SM00062"/>
    </source>
</evidence>
<dbReference type="GO" id="GO:0046170">
    <property type="term" value="P:methanol catabolic process"/>
    <property type="evidence" value="ECO:0007669"/>
    <property type="project" value="InterPro"/>
</dbReference>
<dbReference type="KEGG" id="mflg:ABS361_14975"/>
<feature type="chain" id="PRO_5043504492" evidence="2">
    <location>
        <begin position="26"/>
        <end position="280"/>
    </location>
</feature>
<dbReference type="SMART" id="SM00062">
    <property type="entry name" value="PBPb"/>
    <property type="match status" value="1"/>
</dbReference>
<dbReference type="InterPro" id="IPR001638">
    <property type="entry name" value="Solute-binding_3/MltF_N"/>
</dbReference>
<dbReference type="InterPro" id="IPR022455">
    <property type="entry name" value="Methanol_oxidation_MoxJ"/>
</dbReference>
<dbReference type="Pfam" id="PF00497">
    <property type="entry name" value="SBP_bac_3"/>
    <property type="match status" value="1"/>
</dbReference>
<dbReference type="EMBL" id="CP158568">
    <property type="protein sequence ID" value="XBY43390.1"/>
    <property type="molecule type" value="Genomic_DNA"/>
</dbReference>
<dbReference type="PANTHER" id="PTHR35936:SF17">
    <property type="entry name" value="ARGININE-BINDING EXTRACELLULAR PROTEIN ARTP"/>
    <property type="match status" value="1"/>
</dbReference>
<evidence type="ECO:0000313" key="4">
    <source>
        <dbReference type="EMBL" id="XBY43390.1"/>
    </source>
</evidence>
<sequence length="280" mass="30131">MFAKNALGLAAALGASLLGAAVASAETATNPATLRICASENEAPFSFKDGKGFENRIAAVLAKAMGREPVFVWSDKPAIYLVRDQLDKKSCDVVMGVDTGDQRVLTSKPYYRSGYVFITRADVTVKDWNDPAIAKMSSFAVGFGSPAESMLRSNGKWENNAAYLFSLVNFKAPRNQYVRVDPAKIVQEVADGHADLGVAFSPEVARYLKDSGTKLKVTLIPDDNARSDGLKIPHHFDQSIGVRKDDRELLAAIDAALVKARPEIDAVLADEGIITLPPGS</sequence>
<dbReference type="GO" id="GO:0042597">
    <property type="term" value="C:periplasmic space"/>
    <property type="evidence" value="ECO:0007669"/>
    <property type="project" value="InterPro"/>
</dbReference>
<protein>
    <submittedName>
        <fullName evidence="4">Methanol oxidation system protein MoxJ</fullName>
    </submittedName>
</protein>
<dbReference type="NCBIfam" id="TIGR03870">
    <property type="entry name" value="ABC_MoxJ"/>
    <property type="match status" value="1"/>
</dbReference>
<accession>A0AAU7X727</accession>
<gene>
    <name evidence="4" type="primary">moxJ</name>
    <name evidence="4" type="ORF">ABS361_14975</name>
</gene>
<keyword evidence="1 2" id="KW-0732">Signal</keyword>
<dbReference type="AlphaFoldDB" id="A0AAU7X727"/>
<evidence type="ECO:0000256" key="2">
    <source>
        <dbReference type="SAM" id="SignalP"/>
    </source>
</evidence>
<feature type="domain" description="Solute-binding protein family 3/N-terminal" evidence="3">
    <location>
        <begin position="33"/>
        <end position="271"/>
    </location>
</feature>
<name>A0AAU7X727_9HYPH</name>
<dbReference type="Gene3D" id="3.40.190.10">
    <property type="entry name" value="Periplasmic binding protein-like II"/>
    <property type="match status" value="2"/>
</dbReference>
<dbReference type="PANTHER" id="PTHR35936">
    <property type="entry name" value="MEMBRANE-BOUND LYTIC MUREIN TRANSGLYCOSYLASE F"/>
    <property type="match status" value="1"/>
</dbReference>
<feature type="signal peptide" evidence="2">
    <location>
        <begin position="1"/>
        <end position="25"/>
    </location>
</feature>
<dbReference type="SUPFAM" id="SSF53850">
    <property type="entry name" value="Periplasmic binding protein-like II"/>
    <property type="match status" value="1"/>
</dbReference>
<evidence type="ECO:0000256" key="1">
    <source>
        <dbReference type="ARBA" id="ARBA00022729"/>
    </source>
</evidence>
<reference evidence="4" key="1">
    <citation type="submission" date="2024-06" db="EMBL/GenBank/DDBJ databases">
        <title>Methylostella associata gen. nov., sp. nov., a novel Ancalomicrobiaceae-affiliated facultatively methylotrophic bacteria that feed on methanotrophs of the genus Methylococcus.</title>
        <authorList>
            <person name="Saltykova V."/>
            <person name="Danilova O.V."/>
            <person name="Oshkin I.Y."/>
            <person name="Belova S.E."/>
            <person name="Pimenov N.V."/>
            <person name="Dedysh S.N."/>
        </authorList>
    </citation>
    <scope>NUCLEOTIDE SEQUENCE</scope>
    <source>
        <strain evidence="4">S20</strain>
    </source>
</reference>
<proteinExistence type="predicted"/>